<evidence type="ECO:0000256" key="1">
    <source>
        <dbReference type="SAM" id="MobiDB-lite"/>
    </source>
</evidence>
<evidence type="ECO:0000313" key="2">
    <source>
        <dbReference type="EMBL" id="OHT10900.1"/>
    </source>
</evidence>
<feature type="region of interest" description="Disordered" evidence="1">
    <location>
        <begin position="55"/>
        <end position="84"/>
    </location>
</feature>
<protein>
    <submittedName>
        <fullName evidence="2">Uncharacterized protein</fullName>
    </submittedName>
</protein>
<proteinExistence type="predicted"/>
<reference evidence="2" key="1">
    <citation type="submission" date="2016-10" db="EMBL/GenBank/DDBJ databases">
        <authorList>
            <person name="Benchimol M."/>
            <person name="Almeida L.G."/>
            <person name="Vasconcelos A.T."/>
            <person name="Perreira-Neves A."/>
            <person name="Rosa I.A."/>
            <person name="Tasca T."/>
            <person name="Bogo M.R."/>
            <person name="de Souza W."/>
        </authorList>
    </citation>
    <scope>NUCLEOTIDE SEQUENCE [LARGE SCALE GENOMIC DNA]</scope>
    <source>
        <strain evidence="2">K</strain>
    </source>
</reference>
<dbReference type="VEuPathDB" id="TrichDB:TRFO_19698"/>
<dbReference type="AlphaFoldDB" id="A0A1J4KM75"/>
<sequence length="246" mass="29514">MNEQQEEVSCIDLRDCFKAFRSPNGAFKMMSQYLHHIFEITDIDDNDYQNNVESYVDKSNNEEEDEDEDEEEEEEEIPDDDNKLSSDFINRTLIFEKFQRFTEFQNFCEEILIKKDKKLINDYDFDETSIEQLGEIPSFKEEPITDIDNLEKLIARLEKETQSFFDFIDDEFGSLKLYFKDIDENSPKKLIFMKNFFDSFERLQEPAEHLVNQGHSLISKNKEFKVERHKSEKYQNKAIMKVIFDE</sequence>
<evidence type="ECO:0000313" key="3">
    <source>
        <dbReference type="Proteomes" id="UP000179807"/>
    </source>
</evidence>
<dbReference type="RefSeq" id="XP_068364036.1">
    <property type="nucleotide sequence ID" value="XM_068500950.1"/>
</dbReference>
<name>A0A1J4KM75_9EUKA</name>
<gene>
    <name evidence="2" type="ORF">TRFO_19698</name>
</gene>
<dbReference type="GeneID" id="94835654"/>
<keyword evidence="3" id="KW-1185">Reference proteome</keyword>
<dbReference type="EMBL" id="MLAK01000599">
    <property type="protein sequence ID" value="OHT10900.1"/>
    <property type="molecule type" value="Genomic_DNA"/>
</dbReference>
<accession>A0A1J4KM75</accession>
<organism evidence="2 3">
    <name type="scientific">Tritrichomonas foetus</name>
    <dbReference type="NCBI Taxonomy" id="1144522"/>
    <lineage>
        <taxon>Eukaryota</taxon>
        <taxon>Metamonada</taxon>
        <taxon>Parabasalia</taxon>
        <taxon>Tritrichomonadida</taxon>
        <taxon>Tritrichomonadidae</taxon>
        <taxon>Tritrichomonas</taxon>
    </lineage>
</organism>
<dbReference type="Proteomes" id="UP000179807">
    <property type="component" value="Unassembled WGS sequence"/>
</dbReference>
<comment type="caution">
    <text evidence="2">The sequence shown here is derived from an EMBL/GenBank/DDBJ whole genome shotgun (WGS) entry which is preliminary data.</text>
</comment>
<feature type="compositionally biased region" description="Acidic residues" evidence="1">
    <location>
        <begin position="62"/>
        <end position="79"/>
    </location>
</feature>